<gene>
    <name evidence="3" type="ORF">N0V89_009316</name>
</gene>
<dbReference type="RefSeq" id="XP_056067332.1">
    <property type="nucleotide sequence ID" value="XM_056218067.1"/>
</dbReference>
<keyword evidence="2" id="KW-1133">Transmembrane helix</keyword>
<organism evidence="3 4">
    <name type="scientific">Didymosphaeria variabile</name>
    <dbReference type="NCBI Taxonomy" id="1932322"/>
    <lineage>
        <taxon>Eukaryota</taxon>
        <taxon>Fungi</taxon>
        <taxon>Dikarya</taxon>
        <taxon>Ascomycota</taxon>
        <taxon>Pezizomycotina</taxon>
        <taxon>Dothideomycetes</taxon>
        <taxon>Pleosporomycetidae</taxon>
        <taxon>Pleosporales</taxon>
        <taxon>Massarineae</taxon>
        <taxon>Didymosphaeriaceae</taxon>
        <taxon>Didymosphaeria</taxon>
    </lineage>
</organism>
<dbReference type="GeneID" id="80912846"/>
<evidence type="ECO:0000256" key="2">
    <source>
        <dbReference type="SAM" id="Phobius"/>
    </source>
</evidence>
<feature type="transmembrane region" description="Helical" evidence="2">
    <location>
        <begin position="365"/>
        <end position="383"/>
    </location>
</feature>
<keyword evidence="4" id="KW-1185">Reference proteome</keyword>
<dbReference type="Proteomes" id="UP001140513">
    <property type="component" value="Unassembled WGS sequence"/>
</dbReference>
<evidence type="ECO:0000256" key="1">
    <source>
        <dbReference type="SAM" id="MobiDB-lite"/>
    </source>
</evidence>
<keyword evidence="2" id="KW-0472">Membrane</keyword>
<proteinExistence type="predicted"/>
<name>A0A9W8XE44_9PLEO</name>
<feature type="transmembrane region" description="Helical" evidence="2">
    <location>
        <begin position="259"/>
        <end position="285"/>
    </location>
</feature>
<feature type="transmembrane region" description="Helical" evidence="2">
    <location>
        <begin position="116"/>
        <end position="138"/>
    </location>
</feature>
<sequence length="455" mass="49919">MLFHINIHDRTANCVDALFECLNIIQHHAGQAPEVFVSLAGNEIIPPLSVLVFAAVVDITRRQWEARTSFQPPPETSGVSGWFAPGAYYAWLLNAIALVCESGMISTSDEVFSLRFASMILVISYAAAAGVALLYGVAHPSQYTQPKFDAADRVTMIGWIVDAHYLLQRLVCKLKTLPAGVEPVELEGVPVNGLASPSPLSSAASSINHGEDLFDAPDAIHSFTDTEHAAGHQVPLLFTPLLSHSQSLRSLRFRQTIRFWTPSLQTATWLALELFLTIAMLAYNIQHGNLLSRLLLCGVPFLTFIAAPLSAIYYWRYERWATHSIVIGTLTISIIYLFTPRRWRYDPDSPTAPRSAANLSDWDQATQLAVGCLCFIIPLLLRLTKRGKDFQSRVSMWVCGLGRQLKGKMLQGRERRTRHVGGDLAVDTSYHGAQGGASGGGGAEDTDRLLGGGEF</sequence>
<accession>A0A9W8XE44</accession>
<feature type="region of interest" description="Disordered" evidence="1">
    <location>
        <begin position="431"/>
        <end position="455"/>
    </location>
</feature>
<feature type="transmembrane region" description="Helical" evidence="2">
    <location>
        <begin position="320"/>
        <end position="339"/>
    </location>
</feature>
<protein>
    <submittedName>
        <fullName evidence="3">Uncharacterized protein</fullName>
    </submittedName>
</protein>
<dbReference type="AlphaFoldDB" id="A0A9W8XE44"/>
<evidence type="ECO:0000313" key="3">
    <source>
        <dbReference type="EMBL" id="KAJ4347944.1"/>
    </source>
</evidence>
<keyword evidence="2" id="KW-0812">Transmembrane</keyword>
<feature type="transmembrane region" description="Helical" evidence="2">
    <location>
        <begin position="291"/>
        <end position="313"/>
    </location>
</feature>
<feature type="compositionally biased region" description="Gly residues" evidence="1">
    <location>
        <begin position="433"/>
        <end position="443"/>
    </location>
</feature>
<reference evidence="3" key="1">
    <citation type="submission" date="2022-10" db="EMBL/GenBank/DDBJ databases">
        <title>Tapping the CABI collections for fungal endophytes: first genome assemblies for Collariella, Neodidymelliopsis, Ascochyta clinopodiicola, Didymella pomorum, Didymosphaeria variabile, Neocosmospora piperis and Neocucurbitaria cava.</title>
        <authorList>
            <person name="Hill R."/>
        </authorList>
    </citation>
    <scope>NUCLEOTIDE SEQUENCE</scope>
    <source>
        <strain evidence="3">IMI 356815</strain>
    </source>
</reference>
<comment type="caution">
    <text evidence="3">The sequence shown here is derived from an EMBL/GenBank/DDBJ whole genome shotgun (WGS) entry which is preliminary data.</text>
</comment>
<dbReference type="OrthoDB" id="10525847at2759"/>
<feature type="transmembrane region" description="Helical" evidence="2">
    <location>
        <begin position="44"/>
        <end position="61"/>
    </location>
</feature>
<evidence type="ECO:0000313" key="4">
    <source>
        <dbReference type="Proteomes" id="UP001140513"/>
    </source>
</evidence>
<feature type="transmembrane region" description="Helical" evidence="2">
    <location>
        <begin position="82"/>
        <end position="104"/>
    </location>
</feature>
<dbReference type="EMBL" id="JAPEUX010000007">
    <property type="protein sequence ID" value="KAJ4347944.1"/>
    <property type="molecule type" value="Genomic_DNA"/>
</dbReference>